<dbReference type="Pfam" id="PF07727">
    <property type="entry name" value="RVT_2"/>
    <property type="match status" value="2"/>
</dbReference>
<reference evidence="2 3" key="1">
    <citation type="submission" date="2024-01" db="EMBL/GenBank/DDBJ databases">
        <title>The complete chloroplast genome sequence of Lithospermum erythrorhizon: insights into the phylogenetic relationship among Boraginaceae species and the maternal lineages of purple gromwells.</title>
        <authorList>
            <person name="Okada T."/>
            <person name="Watanabe K."/>
        </authorList>
    </citation>
    <scope>NUCLEOTIDE SEQUENCE [LARGE SCALE GENOMIC DNA]</scope>
</reference>
<keyword evidence="2" id="KW-0812">Transmembrane</keyword>
<evidence type="ECO:0000313" key="2">
    <source>
        <dbReference type="EMBL" id="GAA0170472.1"/>
    </source>
</evidence>
<dbReference type="SUPFAM" id="SSF56672">
    <property type="entry name" value="DNA/RNA polymerases"/>
    <property type="match status" value="1"/>
</dbReference>
<feature type="domain" description="Reverse transcriptase Ty1/copia-type" evidence="1">
    <location>
        <begin position="4"/>
        <end position="46"/>
    </location>
</feature>
<dbReference type="PANTHER" id="PTHR11439">
    <property type="entry name" value="GAG-POL-RELATED RETROTRANSPOSON"/>
    <property type="match status" value="1"/>
</dbReference>
<protein>
    <submittedName>
        <fullName evidence="2">Transmembrane signal receptor</fullName>
    </submittedName>
</protein>
<keyword evidence="2" id="KW-0472">Membrane</keyword>
<dbReference type="EMBL" id="BAABME010007261">
    <property type="protein sequence ID" value="GAA0170472.1"/>
    <property type="molecule type" value="Genomic_DNA"/>
</dbReference>
<gene>
    <name evidence="2" type="ORF">LIER_24721</name>
</gene>
<dbReference type="AlphaFoldDB" id="A0AAV3R835"/>
<keyword evidence="2" id="KW-0675">Receptor</keyword>
<dbReference type="Proteomes" id="UP001454036">
    <property type="component" value="Unassembled WGS sequence"/>
</dbReference>
<organism evidence="2 3">
    <name type="scientific">Lithospermum erythrorhizon</name>
    <name type="common">Purple gromwell</name>
    <name type="synonym">Lithospermum officinale var. erythrorhizon</name>
    <dbReference type="NCBI Taxonomy" id="34254"/>
    <lineage>
        <taxon>Eukaryota</taxon>
        <taxon>Viridiplantae</taxon>
        <taxon>Streptophyta</taxon>
        <taxon>Embryophyta</taxon>
        <taxon>Tracheophyta</taxon>
        <taxon>Spermatophyta</taxon>
        <taxon>Magnoliopsida</taxon>
        <taxon>eudicotyledons</taxon>
        <taxon>Gunneridae</taxon>
        <taxon>Pentapetalae</taxon>
        <taxon>asterids</taxon>
        <taxon>lamiids</taxon>
        <taxon>Boraginales</taxon>
        <taxon>Boraginaceae</taxon>
        <taxon>Boraginoideae</taxon>
        <taxon>Lithospermeae</taxon>
        <taxon>Lithospermum</taxon>
    </lineage>
</organism>
<feature type="domain" description="Reverse transcriptase Ty1/copia-type" evidence="1">
    <location>
        <begin position="70"/>
        <end position="149"/>
    </location>
</feature>
<dbReference type="PANTHER" id="PTHR11439:SF470">
    <property type="entry name" value="CYSTEINE-RICH RLK (RECEPTOR-LIKE PROTEIN KINASE) 8"/>
    <property type="match status" value="1"/>
</dbReference>
<dbReference type="InterPro" id="IPR013103">
    <property type="entry name" value="RVT_2"/>
</dbReference>
<keyword evidence="3" id="KW-1185">Reference proteome</keyword>
<evidence type="ECO:0000259" key="1">
    <source>
        <dbReference type="Pfam" id="PF07727"/>
    </source>
</evidence>
<dbReference type="InterPro" id="IPR043502">
    <property type="entry name" value="DNA/RNA_pol_sf"/>
</dbReference>
<proteinExistence type="predicted"/>
<sequence length="311" mass="35453">MVTIHTFLPIATAKNWELHQMDVHNAFLHCDLKEEVYMKVPPGFSRGRPGESLPDYSLFTWSNKNVQKNVLVYVDDLILYGKNSVALLSFKEYLSSCFHMKDLGILKYFLGIEVVRSQEVIFLSQRKYTLNIISEAGLLGAKPATFPLEQNHHLASSTSHLLIDIERYRRVVGPLLYLSFTRPDLSFVVQITVARSSVEAEYRSMGAVTYELKWLKGLLHSLGISYSRPMRLQCDSRSALHLAQNPVFHERTKHIKVDCHFLRDAILDGLIATSHVSTSEQLADIFIKALGKDQFEYLLRKLGIHNPHAPT</sequence>
<dbReference type="CDD" id="cd09272">
    <property type="entry name" value="RNase_HI_RT_Ty1"/>
    <property type="match status" value="1"/>
</dbReference>
<accession>A0AAV3R835</accession>
<name>A0AAV3R835_LITER</name>
<comment type="caution">
    <text evidence="2">The sequence shown here is derived from an EMBL/GenBank/DDBJ whole genome shotgun (WGS) entry which is preliminary data.</text>
</comment>
<evidence type="ECO:0000313" key="3">
    <source>
        <dbReference type="Proteomes" id="UP001454036"/>
    </source>
</evidence>